<keyword evidence="1" id="KW-1133">Transmembrane helix</keyword>
<dbReference type="PANTHER" id="PTHR33994:SF20">
    <property type="entry name" value="OS02G0619500 PROTEIN"/>
    <property type="match status" value="1"/>
</dbReference>
<keyword evidence="1" id="KW-0472">Membrane</keyword>
<sequence length="185" mass="20641">MPNNNDVNVASNGNAQSDNRRNCCLCVCVFLVLFLLFVIPISVSSPSISLVVNDFKGLTQNQTVNGFSPLFNFTVDVRRPRSSFAFRPVTYCYSHGNIMVFYKGFKIAKGEVEGYCAHKDGRQATMLFAWGKDVEMPDLIQNLLVEEARIGEAEVEVVLELPSSVRSTLWLCRAKTLKTKAFPCS</sequence>
<dbReference type="AlphaFoldDB" id="A0AAV8EUM0"/>
<dbReference type="EMBL" id="JAMFTS010000003">
    <property type="protein sequence ID" value="KAJ4781772.1"/>
    <property type="molecule type" value="Genomic_DNA"/>
</dbReference>
<comment type="caution">
    <text evidence="2">The sequence shown here is derived from an EMBL/GenBank/DDBJ whole genome shotgun (WGS) entry which is preliminary data.</text>
</comment>
<organism evidence="2 3">
    <name type="scientific">Rhynchospora pubera</name>
    <dbReference type="NCBI Taxonomy" id="906938"/>
    <lineage>
        <taxon>Eukaryota</taxon>
        <taxon>Viridiplantae</taxon>
        <taxon>Streptophyta</taxon>
        <taxon>Embryophyta</taxon>
        <taxon>Tracheophyta</taxon>
        <taxon>Spermatophyta</taxon>
        <taxon>Magnoliopsida</taxon>
        <taxon>Liliopsida</taxon>
        <taxon>Poales</taxon>
        <taxon>Cyperaceae</taxon>
        <taxon>Cyperoideae</taxon>
        <taxon>Rhynchosporeae</taxon>
        <taxon>Rhynchospora</taxon>
    </lineage>
</organism>
<evidence type="ECO:0000313" key="2">
    <source>
        <dbReference type="EMBL" id="KAJ4781772.1"/>
    </source>
</evidence>
<proteinExistence type="predicted"/>
<dbReference type="Proteomes" id="UP001140206">
    <property type="component" value="Chromosome 3"/>
</dbReference>
<evidence type="ECO:0000313" key="3">
    <source>
        <dbReference type="Proteomes" id="UP001140206"/>
    </source>
</evidence>
<feature type="transmembrane region" description="Helical" evidence="1">
    <location>
        <begin position="23"/>
        <end position="43"/>
    </location>
</feature>
<name>A0AAV8EUM0_9POAL</name>
<gene>
    <name evidence="2" type="ORF">LUZ62_066029</name>
</gene>
<evidence type="ECO:0000256" key="1">
    <source>
        <dbReference type="SAM" id="Phobius"/>
    </source>
</evidence>
<dbReference type="PANTHER" id="PTHR33994">
    <property type="entry name" value="OS04G0515000 PROTEIN"/>
    <property type="match status" value="1"/>
</dbReference>
<keyword evidence="3" id="KW-1185">Reference proteome</keyword>
<keyword evidence="1" id="KW-0812">Transmembrane</keyword>
<accession>A0AAV8EUM0</accession>
<reference evidence="2" key="1">
    <citation type="submission" date="2022-08" db="EMBL/GenBank/DDBJ databases">
        <authorList>
            <person name="Marques A."/>
        </authorList>
    </citation>
    <scope>NUCLEOTIDE SEQUENCE</scope>
    <source>
        <strain evidence="2">RhyPub2mFocal</strain>
        <tissue evidence="2">Leaves</tissue>
    </source>
</reference>
<protein>
    <recommendedName>
        <fullName evidence="4">Transmembrane protein</fullName>
    </recommendedName>
</protein>
<evidence type="ECO:0008006" key="4">
    <source>
        <dbReference type="Google" id="ProtNLM"/>
    </source>
</evidence>